<reference evidence="1 2" key="1">
    <citation type="submission" date="2018-01" db="EMBL/GenBank/DDBJ databases">
        <title>Co-occurrence of chitin degradation, pigmentation and bioactivity in marine Pseudoalteromonas.</title>
        <authorList>
            <person name="Paulsen S."/>
            <person name="Gram L."/>
            <person name="Machado H."/>
        </authorList>
    </citation>
    <scope>NUCLEOTIDE SEQUENCE [LARGE SCALE GENOMIC DNA]</scope>
    <source>
        <strain evidence="1 2">S3898</strain>
    </source>
</reference>
<comment type="caution">
    <text evidence="1">The sequence shown here is derived from an EMBL/GenBank/DDBJ whole genome shotgun (WGS) entry which is preliminary data.</text>
</comment>
<dbReference type="Proteomes" id="UP000291338">
    <property type="component" value="Unassembled WGS sequence"/>
</dbReference>
<dbReference type="EMBL" id="PPSX01000045">
    <property type="protein sequence ID" value="RZQ52664.1"/>
    <property type="molecule type" value="Genomic_DNA"/>
</dbReference>
<evidence type="ECO:0000313" key="1">
    <source>
        <dbReference type="EMBL" id="RZQ52664.1"/>
    </source>
</evidence>
<dbReference type="RefSeq" id="WP_130255948.1">
    <property type="nucleotide sequence ID" value="NZ_PPSX01000045.1"/>
</dbReference>
<proteinExistence type="predicted"/>
<organism evidence="1 2">
    <name type="scientific">Pseudoalteromonas phenolica</name>
    <dbReference type="NCBI Taxonomy" id="161398"/>
    <lineage>
        <taxon>Bacteria</taxon>
        <taxon>Pseudomonadati</taxon>
        <taxon>Pseudomonadota</taxon>
        <taxon>Gammaproteobacteria</taxon>
        <taxon>Alteromonadales</taxon>
        <taxon>Pseudoalteromonadaceae</taxon>
        <taxon>Pseudoalteromonas</taxon>
    </lineage>
</organism>
<sequence length="298" mass="33969">MKICQQTGQEQLQRLKVGVDLQRPLNYLRNNEGNRKNCASSLNTSYRTLALYACFIEQDLDAMRRNAYFSAKSNILFLQCHPNNGNWLFPLFEVLLSDNAELLHWYSQHVLPVYNTHQKWINRNRVGTTEFQAFQDLLAAQQKFDLLGERAEYILANPPGRTMKRFQTDNAFYLALAKGNKTEMESALQTLCSLKVAQNRNGADGIIGSEHFMSAAAFYYGKLARLAGYELDVDMPLYPAHLIDVNPLADYTRGEVDVLAEVDIYQTFDGEFAPFTPKPQGEYNLDITLNSKPMEKLA</sequence>
<evidence type="ECO:0000313" key="2">
    <source>
        <dbReference type="Proteomes" id="UP000291338"/>
    </source>
</evidence>
<protein>
    <submittedName>
        <fullName evidence="1">Uncharacterized protein</fullName>
    </submittedName>
</protein>
<name>A0A4Q7IKI2_9GAMM</name>
<gene>
    <name evidence="1" type="ORF">C1E23_12805</name>
</gene>
<accession>A0A4Q7IKI2</accession>
<dbReference type="AlphaFoldDB" id="A0A4Q7IKI2"/>